<feature type="binding site" evidence="6">
    <location>
        <position position="87"/>
    </location>
    <ligand>
        <name>ATP</name>
        <dbReference type="ChEBI" id="CHEBI:30616"/>
    </ligand>
</feature>
<dbReference type="PROSITE" id="PS00298">
    <property type="entry name" value="HSP90"/>
    <property type="match status" value="1"/>
</dbReference>
<dbReference type="eggNOG" id="COG0326">
    <property type="taxonomic scope" value="Bacteria"/>
</dbReference>
<dbReference type="PIRSF" id="PIRSF002583">
    <property type="entry name" value="Hsp90"/>
    <property type="match status" value="1"/>
</dbReference>
<organism evidence="8">
    <name type="scientific">Nitratidesulfovibrio vulgaris (strain DSM 19637 / Miyazaki F)</name>
    <name type="common">Desulfovibrio vulgaris</name>
    <dbReference type="NCBI Taxonomy" id="883"/>
    <lineage>
        <taxon>Bacteria</taxon>
        <taxon>Pseudomonadati</taxon>
        <taxon>Thermodesulfobacteriota</taxon>
        <taxon>Desulfovibrionia</taxon>
        <taxon>Desulfovibrionales</taxon>
        <taxon>Desulfovibrionaceae</taxon>
        <taxon>Nitratidesulfovibrio</taxon>
    </lineage>
</organism>
<comment type="subcellular location">
    <subcellularLocation>
        <location evidence="5">Cytoplasm</location>
    </subcellularLocation>
</comment>
<comment type="caution">
    <text evidence="5">Lacks conserved residue(s) required for the propagation of feature annotation.</text>
</comment>
<sequence>MTAAAHETHEFRTEVQKLLHIITHSLYTNREIFLRELVSNASDALDKLRFFQSRGDAVTAPDLPLDITITVDKDARILRIADTGVGMTRQELIDNLGTIARSGSERFMAEHGMGQGLNGGAKAGAAADGTDGADGESASSTSAAPTDAASIIGRFGVGFYSVFMVADTVKVTSRSCQPGATAHVWESDGSGSFSVAEVDAASDADAPARGTVIEAHIKEDAAEFLERHRLEAIVRTHSNFLPFPIMVEGERVNTTPALWREPKFSVTPQQYEDFYKYLTFDSAAPLETIHVSVDAPVQFTALMFVPPHGQELFGMGRDRWGLDLYVRRVLIQRENKDLLPEYLSFVKGVVDTEDLPLNISRETLQENVVIRKIGQTVTRQVLGHLEKLAASDADKYAEFWRGHGKVFKLGHTDWANREKFAGLLRCNTSHHDDAKGLSSLDDYIGRAREGQKDIWYISAPNREAARLNPHLEIFRKKGLEVLFLYEPIDEFVMDALGNYKDFALKAVEHADAATLDAFPTVEDRKEAEPLAESDAAAFDALLARMKDLLGDKVTEVRVSHRLSDSPACLVSPDGSVTSSMEKLLKVMQRDESIPKKVLEVNRDHPILRNLLRIHKADPADPMVESATLQLFEASLLLEGYLADPHALVGRLYGLLEQAGGWYTEVKKL</sequence>
<feature type="binding site" evidence="6">
    <location>
        <position position="361"/>
    </location>
    <ligand>
        <name>ATP</name>
        <dbReference type="ChEBI" id="CHEBI:30616"/>
    </ligand>
</feature>
<dbReference type="GO" id="GO:0016887">
    <property type="term" value="F:ATP hydrolysis activity"/>
    <property type="evidence" value="ECO:0007669"/>
    <property type="project" value="InterPro"/>
</dbReference>
<dbReference type="KEGG" id="dvm:DvMF_1117"/>
<dbReference type="InterPro" id="IPR037196">
    <property type="entry name" value="HSP90_C"/>
</dbReference>
<dbReference type="InterPro" id="IPR020568">
    <property type="entry name" value="Ribosomal_Su5_D2-typ_SF"/>
</dbReference>
<feature type="binding site" evidence="6">
    <location>
        <begin position="102"/>
        <end position="103"/>
    </location>
    <ligand>
        <name>ATP</name>
        <dbReference type="ChEBI" id="CHEBI:30616"/>
    </ligand>
</feature>
<dbReference type="Pfam" id="PF00183">
    <property type="entry name" value="HSP90"/>
    <property type="match status" value="1"/>
</dbReference>
<comment type="similarity">
    <text evidence="1 5">Belongs to the heat shock protein 90 family.</text>
</comment>
<feature type="region of interest" description="Disordered" evidence="7">
    <location>
        <begin position="119"/>
        <end position="143"/>
    </location>
</feature>
<dbReference type="NCBIfam" id="NF003555">
    <property type="entry name" value="PRK05218.1"/>
    <property type="match status" value="1"/>
</dbReference>
<dbReference type="SUPFAM" id="SSF55874">
    <property type="entry name" value="ATPase domain of HSP90 chaperone/DNA topoisomerase II/histidine kinase"/>
    <property type="match status" value="1"/>
</dbReference>
<comment type="subunit">
    <text evidence="5">Homodimer.</text>
</comment>
<keyword evidence="5 8" id="KW-0346">Stress response</keyword>
<protein>
    <recommendedName>
        <fullName evidence="5">Chaperone protein HtpG</fullName>
    </recommendedName>
    <alternativeName>
        <fullName evidence="5">Heat shock protein HtpG</fullName>
    </alternativeName>
    <alternativeName>
        <fullName evidence="5">High temperature protein G</fullName>
    </alternativeName>
</protein>
<dbReference type="Gene3D" id="1.20.120.790">
    <property type="entry name" value="Heat shock protein 90, C-terminal domain"/>
    <property type="match status" value="1"/>
</dbReference>
<evidence type="ECO:0000256" key="4">
    <source>
        <dbReference type="ARBA" id="ARBA00023186"/>
    </source>
</evidence>
<feature type="binding site" evidence="6">
    <location>
        <position position="36"/>
    </location>
    <ligand>
        <name>ATP</name>
        <dbReference type="ChEBI" id="CHEBI:30616"/>
    </ligand>
</feature>
<dbReference type="HOGENOM" id="CLU_006684_3_0_7"/>
<feature type="binding site" evidence="6">
    <location>
        <position position="82"/>
    </location>
    <ligand>
        <name>ATP</name>
        <dbReference type="ChEBI" id="CHEBI:30616"/>
    </ligand>
</feature>
<dbReference type="CDD" id="cd16927">
    <property type="entry name" value="HATPase_Hsp90-like"/>
    <property type="match status" value="1"/>
</dbReference>
<dbReference type="InterPro" id="IPR019805">
    <property type="entry name" value="Heat_shock_protein_90_CS"/>
</dbReference>
<dbReference type="GO" id="GO:0051082">
    <property type="term" value="F:unfolded protein binding"/>
    <property type="evidence" value="ECO:0007669"/>
    <property type="project" value="UniProtKB-UniRule"/>
</dbReference>
<dbReference type="EMBL" id="CP001197">
    <property type="protein sequence ID" value="ACL08071.1"/>
    <property type="molecule type" value="Genomic_DNA"/>
</dbReference>
<dbReference type="OrthoDB" id="9802640at2"/>
<accession>B8DKA9</accession>
<evidence type="ECO:0000313" key="8">
    <source>
        <dbReference type="EMBL" id="ACL08071.1"/>
    </source>
</evidence>
<feature type="binding site" evidence="6">
    <location>
        <position position="40"/>
    </location>
    <ligand>
        <name>ATP</name>
        <dbReference type="ChEBI" id="CHEBI:30616"/>
    </ligand>
</feature>
<keyword evidence="5" id="KW-0963">Cytoplasm</keyword>
<dbReference type="SUPFAM" id="SSF110942">
    <property type="entry name" value="HSP90 C-terminal domain"/>
    <property type="match status" value="1"/>
</dbReference>
<evidence type="ECO:0000256" key="2">
    <source>
        <dbReference type="ARBA" id="ARBA00022741"/>
    </source>
</evidence>
<evidence type="ECO:0000256" key="7">
    <source>
        <dbReference type="SAM" id="MobiDB-lite"/>
    </source>
</evidence>
<evidence type="ECO:0000256" key="1">
    <source>
        <dbReference type="ARBA" id="ARBA00008239"/>
    </source>
</evidence>
<evidence type="ECO:0000256" key="5">
    <source>
        <dbReference type="HAMAP-Rule" id="MF_00505"/>
    </source>
</evidence>
<feature type="compositionally biased region" description="Low complexity" evidence="7">
    <location>
        <begin position="123"/>
        <end position="143"/>
    </location>
</feature>
<proteinExistence type="inferred from homology"/>
<dbReference type="Gene3D" id="3.40.50.11260">
    <property type="match status" value="1"/>
</dbReference>
<evidence type="ECO:0000256" key="6">
    <source>
        <dbReference type="PIRSR" id="PIRSR002583-1"/>
    </source>
</evidence>
<dbReference type="Gene3D" id="3.30.565.10">
    <property type="entry name" value="Histidine kinase-like ATPase, C-terminal domain"/>
    <property type="match status" value="1"/>
</dbReference>
<dbReference type="STRING" id="883.DvMF_1117"/>
<dbReference type="AlphaFoldDB" id="B8DKA9"/>
<keyword evidence="4 5" id="KW-0143">Chaperone</keyword>
<dbReference type="Gene3D" id="3.30.230.80">
    <property type="match status" value="1"/>
</dbReference>
<feature type="region of interest" description="A; substrate-binding" evidence="5">
    <location>
        <begin position="1"/>
        <end position="361"/>
    </location>
</feature>
<dbReference type="GO" id="GO:0140662">
    <property type="term" value="F:ATP-dependent protein folding chaperone"/>
    <property type="evidence" value="ECO:0007669"/>
    <property type="project" value="InterPro"/>
</dbReference>
<dbReference type="PRINTS" id="PR00775">
    <property type="entry name" value="HEATSHOCK90"/>
</dbReference>
<dbReference type="InterPro" id="IPR020575">
    <property type="entry name" value="Hsp90_N"/>
</dbReference>
<evidence type="ECO:0000256" key="3">
    <source>
        <dbReference type="ARBA" id="ARBA00022840"/>
    </source>
</evidence>
<gene>
    <name evidence="5" type="primary">htpG</name>
    <name evidence="8" type="ordered locus">DvMF_1117</name>
</gene>
<feature type="binding site" evidence="6">
    <location>
        <position position="211"/>
    </location>
    <ligand>
        <name>ATP</name>
        <dbReference type="ChEBI" id="CHEBI:30616"/>
    </ligand>
</feature>
<dbReference type="GO" id="GO:0005524">
    <property type="term" value="F:ATP binding"/>
    <property type="evidence" value="ECO:0007669"/>
    <property type="project" value="UniProtKB-UniRule"/>
</dbReference>
<dbReference type="HAMAP" id="MF_00505">
    <property type="entry name" value="HSP90"/>
    <property type="match status" value="1"/>
</dbReference>
<reference evidence="8" key="1">
    <citation type="submission" date="2008-10" db="EMBL/GenBank/DDBJ databases">
        <title>Complete sequence of Desulfovibrio vulgaris str. 'Miyazaki F'.</title>
        <authorList>
            <person name="Lucas S."/>
            <person name="Copeland A."/>
            <person name="Lapidus A."/>
            <person name="Glavina del Rio T."/>
            <person name="Dalin E."/>
            <person name="Tice H."/>
            <person name="Bruce D."/>
            <person name="Goodwin L."/>
            <person name="Pitluck S."/>
            <person name="Sims D."/>
            <person name="Brettin T."/>
            <person name="Detter J.C."/>
            <person name="Han C."/>
            <person name="Larimer F."/>
            <person name="Land M."/>
            <person name="Hauser L."/>
            <person name="Kyrpides N."/>
            <person name="Mikhailova N."/>
            <person name="Hazen T.C."/>
            <person name="Richardson P."/>
        </authorList>
    </citation>
    <scope>NUCLEOTIDE SEQUENCE</scope>
    <source>
        <strain evidence="8">Miyazaki F</strain>
    </source>
</reference>
<dbReference type="SUPFAM" id="SSF54211">
    <property type="entry name" value="Ribosomal protein S5 domain 2-like"/>
    <property type="match status" value="1"/>
</dbReference>
<comment type="function">
    <text evidence="5">Molecular chaperone. Has ATPase activity.</text>
</comment>
<dbReference type="GO" id="GO:0005737">
    <property type="term" value="C:cytoplasm"/>
    <property type="evidence" value="ECO:0007669"/>
    <property type="project" value="UniProtKB-SubCell"/>
</dbReference>
<feature type="region of interest" description="C" evidence="5">
    <location>
        <begin position="583"/>
        <end position="668"/>
    </location>
</feature>
<name>B8DKA9_NITV9</name>
<dbReference type="InterPro" id="IPR001404">
    <property type="entry name" value="Hsp90_fam"/>
</dbReference>
<dbReference type="PANTHER" id="PTHR11528">
    <property type="entry name" value="HEAT SHOCK PROTEIN 90 FAMILY MEMBER"/>
    <property type="match status" value="1"/>
</dbReference>
<keyword evidence="3 5" id="KW-0067">ATP-binding</keyword>
<dbReference type="InterPro" id="IPR036890">
    <property type="entry name" value="HATPase_C_sf"/>
</dbReference>
<keyword evidence="2 5" id="KW-0547">Nucleotide-binding</keyword>
<feature type="binding site" evidence="6">
    <location>
        <position position="95"/>
    </location>
    <ligand>
        <name>ATP</name>
        <dbReference type="ChEBI" id="CHEBI:30616"/>
    </ligand>
</feature>